<dbReference type="AlphaFoldDB" id="A0A4Q7PFB0"/>
<reference evidence="2 3" key="1">
    <citation type="submission" date="2019-02" db="EMBL/GenBank/DDBJ databases">
        <title>Genomic Encyclopedia of Type Strains, Phase IV (KMG-IV): sequencing the most valuable type-strain genomes for metagenomic binning, comparative biology and taxonomic classification.</title>
        <authorList>
            <person name="Goeker M."/>
        </authorList>
    </citation>
    <scope>NUCLEOTIDE SEQUENCE [LARGE SCALE GENOMIC DNA]</scope>
    <source>
        <strain evidence="2 3">DSM 17196</strain>
    </source>
</reference>
<feature type="chain" id="PRO_5020639549" evidence="1">
    <location>
        <begin position="20"/>
        <end position="133"/>
    </location>
</feature>
<keyword evidence="3" id="KW-1185">Reference proteome</keyword>
<organism evidence="2 3">
    <name type="scientific">Aquimarina brevivitae</name>
    <dbReference type="NCBI Taxonomy" id="323412"/>
    <lineage>
        <taxon>Bacteria</taxon>
        <taxon>Pseudomonadati</taxon>
        <taxon>Bacteroidota</taxon>
        <taxon>Flavobacteriia</taxon>
        <taxon>Flavobacteriales</taxon>
        <taxon>Flavobacteriaceae</taxon>
        <taxon>Aquimarina</taxon>
    </lineage>
</organism>
<comment type="caution">
    <text evidence="2">The sequence shown here is derived from an EMBL/GenBank/DDBJ whole genome shotgun (WGS) entry which is preliminary data.</text>
</comment>
<dbReference type="EMBL" id="SGXE01000001">
    <property type="protein sequence ID" value="RZS99144.1"/>
    <property type="molecule type" value="Genomic_DNA"/>
</dbReference>
<dbReference type="RefSeq" id="WP_130285004.1">
    <property type="nucleotide sequence ID" value="NZ_SGXE01000001.1"/>
</dbReference>
<protein>
    <submittedName>
        <fullName evidence="2">Uncharacterized protein</fullName>
    </submittedName>
</protein>
<sequence>MKKLIVLWALCLFAFMSTAQETTSTANHRVNLTTSVKESFKETIDFKLERLEDFEAMDITQLNEFAVPGATVTIAVTISSTYPEGHSAQIEGTQGPTKIEVSRAITHPKDEMVEKFKKLRSDLISYVKKSSKG</sequence>
<evidence type="ECO:0000256" key="1">
    <source>
        <dbReference type="SAM" id="SignalP"/>
    </source>
</evidence>
<evidence type="ECO:0000313" key="2">
    <source>
        <dbReference type="EMBL" id="RZS99144.1"/>
    </source>
</evidence>
<gene>
    <name evidence="2" type="ORF">EV197_0352</name>
</gene>
<accession>A0A4Q7PFB0</accession>
<name>A0A4Q7PFB0_9FLAO</name>
<dbReference type="Proteomes" id="UP000292262">
    <property type="component" value="Unassembled WGS sequence"/>
</dbReference>
<evidence type="ECO:0000313" key="3">
    <source>
        <dbReference type="Proteomes" id="UP000292262"/>
    </source>
</evidence>
<feature type="signal peptide" evidence="1">
    <location>
        <begin position="1"/>
        <end position="19"/>
    </location>
</feature>
<keyword evidence="1" id="KW-0732">Signal</keyword>
<proteinExistence type="predicted"/>